<dbReference type="InterPro" id="IPR043128">
    <property type="entry name" value="Rev_trsase/Diguanyl_cyclase"/>
</dbReference>
<evidence type="ECO:0000313" key="3">
    <source>
        <dbReference type="EMBL" id="PWV60455.1"/>
    </source>
</evidence>
<dbReference type="Pfam" id="PF00990">
    <property type="entry name" value="GGDEF"/>
    <property type="match status" value="1"/>
</dbReference>
<dbReference type="RefSeq" id="WP_110018951.1">
    <property type="nucleotide sequence ID" value="NZ_QGTJ01000007.1"/>
</dbReference>
<dbReference type="SUPFAM" id="SSF55073">
    <property type="entry name" value="Nucleotide cyclase"/>
    <property type="match status" value="1"/>
</dbReference>
<gene>
    <name evidence="3" type="ORF">C7443_10716</name>
</gene>
<dbReference type="PANTHER" id="PTHR44757">
    <property type="entry name" value="DIGUANYLATE CYCLASE DGCP"/>
    <property type="match status" value="1"/>
</dbReference>
<dbReference type="CDD" id="cd01949">
    <property type="entry name" value="GGDEF"/>
    <property type="match status" value="1"/>
</dbReference>
<dbReference type="NCBIfam" id="TIGR00254">
    <property type="entry name" value="GGDEF"/>
    <property type="match status" value="1"/>
</dbReference>
<dbReference type="InterPro" id="IPR035919">
    <property type="entry name" value="EAL_sf"/>
</dbReference>
<dbReference type="SMART" id="SM00267">
    <property type="entry name" value="GGDEF"/>
    <property type="match status" value="1"/>
</dbReference>
<dbReference type="InterPro" id="IPR035965">
    <property type="entry name" value="PAS-like_dom_sf"/>
</dbReference>
<dbReference type="InterPro" id="IPR029787">
    <property type="entry name" value="Nucleotide_cyclase"/>
</dbReference>
<dbReference type="AlphaFoldDB" id="A0A317MTN6"/>
<name>A0A317MTN6_9GAMM</name>
<dbReference type="InterPro" id="IPR052155">
    <property type="entry name" value="Biofilm_reg_signaling"/>
</dbReference>
<dbReference type="EMBL" id="QGTJ01000007">
    <property type="protein sequence ID" value="PWV60455.1"/>
    <property type="molecule type" value="Genomic_DNA"/>
</dbReference>
<dbReference type="Pfam" id="PF00563">
    <property type="entry name" value="EAL"/>
    <property type="match status" value="1"/>
</dbReference>
<dbReference type="Gene3D" id="3.30.450.20">
    <property type="entry name" value="PAS domain"/>
    <property type="match status" value="1"/>
</dbReference>
<dbReference type="PROSITE" id="PS50887">
    <property type="entry name" value="GGDEF"/>
    <property type="match status" value="1"/>
</dbReference>
<dbReference type="SUPFAM" id="SSF55785">
    <property type="entry name" value="PYP-like sensor domain (PAS domain)"/>
    <property type="match status" value="1"/>
</dbReference>
<dbReference type="CDD" id="cd00130">
    <property type="entry name" value="PAS"/>
    <property type="match status" value="1"/>
</dbReference>
<comment type="caution">
    <text evidence="3">The sequence shown here is derived from an EMBL/GenBank/DDBJ whole genome shotgun (WGS) entry which is preliminary data.</text>
</comment>
<organism evidence="3 4">
    <name type="scientific">Plasticicumulans acidivorans</name>
    <dbReference type="NCBI Taxonomy" id="886464"/>
    <lineage>
        <taxon>Bacteria</taxon>
        <taxon>Pseudomonadati</taxon>
        <taxon>Pseudomonadota</taxon>
        <taxon>Gammaproteobacteria</taxon>
        <taxon>Candidatus Competibacteraceae</taxon>
        <taxon>Plasticicumulans</taxon>
    </lineage>
</organism>
<dbReference type="PANTHER" id="PTHR44757:SF2">
    <property type="entry name" value="BIOFILM ARCHITECTURE MAINTENANCE PROTEIN MBAA"/>
    <property type="match status" value="1"/>
</dbReference>
<dbReference type="Pfam" id="PF08448">
    <property type="entry name" value="PAS_4"/>
    <property type="match status" value="1"/>
</dbReference>
<sequence length="741" mass="81026">MNRDQVLTVLYDLALAIGSEVRVVPLLTRTLQRLLYHTGFPAGIAALSDSDGSPPRLRAAVGDHVLAERLEENIALPAELLHGEVRLLDAPPVLPGAPRYRACLCLPLDGAGVLLLLAAQRPPSELPLTAIFPPLVANLARAVLLCRSHEAMTAALRNAHDATRLLLHERERRFQSLFANMLEGVALHELICDAGGRPLDYRIVDCNPRCSEILGLPFVDIIGRLASEVFATQPAPGLEAFAAVARGAPPQRLELRLSALRRILEISVVPWGKHGFATVFTDLTERRRLEQRLARAAYYDELTRLPNRALLSDRLQRAVASARHDNSLIAVCSLDLDGFGPFNARHGHTAGNELLIAIARRLATWIGPEDTLARLGGDEFALLLTDLDDLDACRRRLDALLTTVAGPAMLSDGRPAQTHVSIGVTLFPADDNDADTLLRHADQAMYRAKQEGGHRFVLFDADQERTIREQREALARGLEALRNGEFALYYQPKVDMRAGRVIGAEALIRWLHPELGVLSPAHFLPLFEGSEHAVELGEWVIATALSQLDVWRQADLALELSINISASHFQQDDFATRLAGQLSAHPGVTPSQLQIEVLETTALADLIGACRTMEQCRQFGVSFALDDFGTGYSSLTYLKRLPADVLKIDQSFVRDILRDPEDLAIVAGVIGLAQTFGRTAIAEGVETAEHGCRLLELGCELAQGYGIARPMPAAELPVWTAAWQPPQAWALAPAQHYALRG</sequence>
<dbReference type="OrthoDB" id="9176779at2"/>
<accession>A0A317MTN6</accession>
<protein>
    <submittedName>
        <fullName evidence="3">Diguanylate cyclase (GGDEF)-like protein</fullName>
    </submittedName>
</protein>
<dbReference type="PROSITE" id="PS50883">
    <property type="entry name" value="EAL"/>
    <property type="match status" value="1"/>
</dbReference>
<evidence type="ECO:0000313" key="4">
    <source>
        <dbReference type="Proteomes" id="UP000246569"/>
    </source>
</evidence>
<dbReference type="Gene3D" id="3.30.70.270">
    <property type="match status" value="1"/>
</dbReference>
<dbReference type="Proteomes" id="UP000246569">
    <property type="component" value="Unassembled WGS sequence"/>
</dbReference>
<dbReference type="InterPro" id="IPR001633">
    <property type="entry name" value="EAL_dom"/>
</dbReference>
<dbReference type="SMART" id="SM00052">
    <property type="entry name" value="EAL"/>
    <property type="match status" value="1"/>
</dbReference>
<proteinExistence type="predicted"/>
<feature type="domain" description="GGDEF" evidence="2">
    <location>
        <begin position="327"/>
        <end position="461"/>
    </location>
</feature>
<dbReference type="SUPFAM" id="SSF141868">
    <property type="entry name" value="EAL domain-like"/>
    <property type="match status" value="1"/>
</dbReference>
<dbReference type="InterPro" id="IPR013656">
    <property type="entry name" value="PAS_4"/>
</dbReference>
<feature type="domain" description="EAL" evidence="1">
    <location>
        <begin position="470"/>
        <end position="724"/>
    </location>
</feature>
<evidence type="ECO:0000259" key="1">
    <source>
        <dbReference type="PROSITE" id="PS50883"/>
    </source>
</evidence>
<keyword evidence="4" id="KW-1185">Reference proteome</keyword>
<dbReference type="InterPro" id="IPR000014">
    <property type="entry name" value="PAS"/>
</dbReference>
<dbReference type="Gene3D" id="3.20.20.450">
    <property type="entry name" value="EAL domain"/>
    <property type="match status" value="1"/>
</dbReference>
<dbReference type="CDD" id="cd01948">
    <property type="entry name" value="EAL"/>
    <property type="match status" value="1"/>
</dbReference>
<evidence type="ECO:0000259" key="2">
    <source>
        <dbReference type="PROSITE" id="PS50887"/>
    </source>
</evidence>
<dbReference type="InterPro" id="IPR000160">
    <property type="entry name" value="GGDEF_dom"/>
</dbReference>
<reference evidence="3 4" key="1">
    <citation type="submission" date="2018-05" db="EMBL/GenBank/DDBJ databases">
        <title>Genomic Encyclopedia of Type Strains, Phase IV (KMG-IV): sequencing the most valuable type-strain genomes for metagenomic binning, comparative biology and taxonomic classification.</title>
        <authorList>
            <person name="Goeker M."/>
        </authorList>
    </citation>
    <scope>NUCLEOTIDE SEQUENCE [LARGE SCALE GENOMIC DNA]</scope>
    <source>
        <strain evidence="3 4">DSM 23606</strain>
    </source>
</reference>